<dbReference type="RefSeq" id="WP_212017422.1">
    <property type="nucleotide sequence ID" value="NZ_JAAFYZ010000172.1"/>
</dbReference>
<gene>
    <name evidence="6" type="ORF">KGQ19_35250</name>
</gene>
<evidence type="ECO:0000259" key="5">
    <source>
        <dbReference type="Pfam" id="PF00296"/>
    </source>
</evidence>
<evidence type="ECO:0000256" key="1">
    <source>
        <dbReference type="ARBA" id="ARBA00022630"/>
    </source>
</evidence>
<keyword evidence="2" id="KW-0288">FMN</keyword>
<evidence type="ECO:0000256" key="3">
    <source>
        <dbReference type="ARBA" id="ARBA00023002"/>
    </source>
</evidence>
<dbReference type="SUPFAM" id="SSF51679">
    <property type="entry name" value="Bacterial luciferase-like"/>
    <property type="match status" value="1"/>
</dbReference>
<reference evidence="6 7" key="1">
    <citation type="submission" date="2020-02" db="EMBL/GenBank/DDBJ databases">
        <title>Acidophilic actinobacteria isolated from forest soil.</title>
        <authorList>
            <person name="Golinska P."/>
        </authorList>
    </citation>
    <scope>NUCLEOTIDE SEQUENCE [LARGE SCALE GENOMIC DNA]</scope>
    <source>
        <strain evidence="6 7">NL8</strain>
    </source>
</reference>
<protein>
    <submittedName>
        <fullName evidence="6">LLM class flavin-dependent oxidoreductase</fullName>
    </submittedName>
</protein>
<evidence type="ECO:0000256" key="2">
    <source>
        <dbReference type="ARBA" id="ARBA00022643"/>
    </source>
</evidence>
<dbReference type="Gene3D" id="3.20.20.30">
    <property type="entry name" value="Luciferase-like domain"/>
    <property type="match status" value="1"/>
</dbReference>
<keyword evidence="1" id="KW-0285">Flavoprotein</keyword>
<keyword evidence="7" id="KW-1185">Reference proteome</keyword>
<dbReference type="InterPro" id="IPR036661">
    <property type="entry name" value="Luciferase-like_sf"/>
</dbReference>
<evidence type="ECO:0000313" key="6">
    <source>
        <dbReference type="EMBL" id="MBS2552126.1"/>
    </source>
</evidence>
<comment type="caution">
    <text evidence="6">The sequence shown here is derived from an EMBL/GenBank/DDBJ whole genome shotgun (WGS) entry which is preliminary data.</text>
</comment>
<dbReference type="InterPro" id="IPR011251">
    <property type="entry name" value="Luciferase-like_dom"/>
</dbReference>
<dbReference type="PANTHER" id="PTHR42847">
    <property type="entry name" value="ALKANESULFONATE MONOOXYGENASE"/>
    <property type="match status" value="1"/>
</dbReference>
<dbReference type="PANTHER" id="PTHR42847:SF4">
    <property type="entry name" value="ALKANESULFONATE MONOOXYGENASE-RELATED"/>
    <property type="match status" value="1"/>
</dbReference>
<dbReference type="InterPro" id="IPR050172">
    <property type="entry name" value="SsuD_RutA_monooxygenase"/>
</dbReference>
<dbReference type="EMBL" id="JAAFYZ010000172">
    <property type="protein sequence ID" value="MBS2552126.1"/>
    <property type="molecule type" value="Genomic_DNA"/>
</dbReference>
<organism evidence="6 7">
    <name type="scientific">Catenulispora pinistramenti</name>
    <dbReference type="NCBI Taxonomy" id="2705254"/>
    <lineage>
        <taxon>Bacteria</taxon>
        <taxon>Bacillati</taxon>
        <taxon>Actinomycetota</taxon>
        <taxon>Actinomycetes</taxon>
        <taxon>Catenulisporales</taxon>
        <taxon>Catenulisporaceae</taxon>
        <taxon>Catenulispora</taxon>
    </lineage>
</organism>
<name>A0ABS5L1D0_9ACTN</name>
<evidence type="ECO:0000313" key="7">
    <source>
        <dbReference type="Proteomes" id="UP000730482"/>
    </source>
</evidence>
<evidence type="ECO:0000256" key="4">
    <source>
        <dbReference type="ARBA" id="ARBA00023033"/>
    </source>
</evidence>
<dbReference type="Proteomes" id="UP000730482">
    <property type="component" value="Unassembled WGS sequence"/>
</dbReference>
<keyword evidence="4" id="KW-0503">Monooxygenase</keyword>
<sequence>MSRVHIVLPSAAAAPPPAVLPDRLTDLRPSASDPFLALAKAADLAGLASVVVPYDRQGPEPLVTAAALLRATRHVTVFAGVQPWIATPQYAAKVSASLQRFSGGRFGWYLDGDAESAAFAQTAGDFWRRPDGLPEVLSEHAFPAVVLAGASGTAHLDVAGLEPDAVAAAIDERRDAGFAEFFLTVGHDPGEIYRIGEYVLPVLSQERAPSHAG</sequence>
<dbReference type="Pfam" id="PF00296">
    <property type="entry name" value="Bac_luciferase"/>
    <property type="match status" value="1"/>
</dbReference>
<proteinExistence type="predicted"/>
<keyword evidence="3" id="KW-0560">Oxidoreductase</keyword>
<feature type="domain" description="Luciferase-like" evidence="5">
    <location>
        <begin position="33"/>
        <end position="110"/>
    </location>
</feature>
<accession>A0ABS5L1D0</accession>